<dbReference type="SUPFAM" id="SSF53756">
    <property type="entry name" value="UDP-Glycosyltransferase/glycogen phosphorylase"/>
    <property type="match status" value="1"/>
</dbReference>
<sequence>MTNVLLHRSRAFKRLAGSNVDILTFDGDTDYGVVRRTLEARGDLDPGIQIRNMWEELRAASDSALGKKLFQVRHRNKHFAPLGKGTGDNSLKRTRLADDGETVRQVDYFRADGSLLVSDRRDVPGKHKRNVTLCDHAGKPLHSWTRVSDLYYFWLDKVIGDDVAYLTIDSKTVANFMYQYRRDNAATIYLLHNSHLTAGEPAPYGRLTASRLAGLQHLDEFDAVATLTSAQHRDLTGLLGDGGNLHVIPNSRSLPDVEESDGGRERTKGVVVARLSSTKRLNHAIQVIANLEQDLRLDIYGSGSRHASLQSLINKLGVQDSVKLWGHRDGAAEAFQSASFTMLTSKFEGFGLTLVEAMAVGCIPFAYDVKYGPSDIIEDGVSGFVIDFGDAAAMTEALKSFLAKPEHEVAAMREAARRRARLFADDEVVRRWGGMFTQLEGQKQPVRGFDVRIKSADIRSTANGELVVEVEAASSRSLEAPIAHICFLGRASDVAIRELTEAEPVSSGRTAATYKAVIAAEKYQWPETGILDLFLDIRDSSGFARTRITASKSNTGKQLAENVSSYATKYGNLSLRFRADAD</sequence>
<name>A0ABY8QV96_9MICO</name>
<keyword evidence="3" id="KW-0328">Glycosyltransferase</keyword>
<organism evidence="3 4">
    <name type="scientific">Saxibacter everestensis</name>
    <dbReference type="NCBI Taxonomy" id="2909229"/>
    <lineage>
        <taxon>Bacteria</taxon>
        <taxon>Bacillati</taxon>
        <taxon>Actinomycetota</taxon>
        <taxon>Actinomycetes</taxon>
        <taxon>Micrococcales</taxon>
        <taxon>Brevibacteriaceae</taxon>
        <taxon>Saxibacter</taxon>
    </lineage>
</organism>
<proteinExistence type="predicted"/>
<protein>
    <submittedName>
        <fullName evidence="3">Glycosyltransferase</fullName>
        <ecNumber evidence="3">2.4.-.-</ecNumber>
    </submittedName>
</protein>
<evidence type="ECO:0000259" key="2">
    <source>
        <dbReference type="Pfam" id="PF00534"/>
    </source>
</evidence>
<dbReference type="RefSeq" id="WP_349639115.1">
    <property type="nucleotide sequence ID" value="NZ_CP090958.1"/>
</dbReference>
<dbReference type="GO" id="GO:0016757">
    <property type="term" value="F:glycosyltransferase activity"/>
    <property type="evidence" value="ECO:0007669"/>
    <property type="project" value="UniProtKB-KW"/>
</dbReference>
<evidence type="ECO:0000313" key="3">
    <source>
        <dbReference type="EMBL" id="WGW12316.1"/>
    </source>
</evidence>
<dbReference type="InterPro" id="IPR001296">
    <property type="entry name" value="Glyco_trans_1"/>
</dbReference>
<dbReference type="Pfam" id="PF00534">
    <property type="entry name" value="Glycos_transf_1"/>
    <property type="match status" value="1"/>
</dbReference>
<dbReference type="EC" id="2.4.-.-" evidence="3"/>
<dbReference type="PANTHER" id="PTHR12526">
    <property type="entry name" value="GLYCOSYLTRANSFERASE"/>
    <property type="match status" value="1"/>
</dbReference>
<dbReference type="EMBL" id="CP090958">
    <property type="protein sequence ID" value="WGW12316.1"/>
    <property type="molecule type" value="Genomic_DNA"/>
</dbReference>
<accession>A0ABY8QV96</accession>
<dbReference type="Gene3D" id="3.40.50.2000">
    <property type="entry name" value="Glycogen Phosphorylase B"/>
    <property type="match status" value="3"/>
</dbReference>
<keyword evidence="4" id="KW-1185">Reference proteome</keyword>
<gene>
    <name evidence="3" type="ORF">LWF01_00685</name>
</gene>
<keyword evidence="1 3" id="KW-0808">Transferase</keyword>
<dbReference type="Proteomes" id="UP001209083">
    <property type="component" value="Chromosome"/>
</dbReference>
<evidence type="ECO:0000256" key="1">
    <source>
        <dbReference type="ARBA" id="ARBA00022679"/>
    </source>
</evidence>
<feature type="domain" description="Glycosyl transferase family 1" evidence="2">
    <location>
        <begin position="270"/>
        <end position="418"/>
    </location>
</feature>
<evidence type="ECO:0000313" key="4">
    <source>
        <dbReference type="Proteomes" id="UP001209083"/>
    </source>
</evidence>
<reference evidence="3 4" key="1">
    <citation type="submission" date="2023-05" db="EMBL/GenBank/DDBJ databases">
        <title>Lithophilousrod everest ZFBP1038 complete genpme.</title>
        <authorList>
            <person name="Tian M."/>
        </authorList>
    </citation>
    <scope>NUCLEOTIDE SEQUENCE [LARGE SCALE GENOMIC DNA]</scope>
    <source>
        <strain evidence="3 4">ZFBP1038</strain>
    </source>
</reference>
<dbReference type="PANTHER" id="PTHR12526:SF630">
    <property type="entry name" value="GLYCOSYLTRANSFERASE"/>
    <property type="match status" value="1"/>
</dbReference>